<keyword evidence="1" id="KW-1133">Transmembrane helix</keyword>
<evidence type="ECO:0000313" key="2">
    <source>
        <dbReference type="EMBL" id="QOL51139.1"/>
    </source>
</evidence>
<reference evidence="2 3" key="1">
    <citation type="submission" date="2020-10" db="EMBL/GenBank/DDBJ databases">
        <title>Genome sequencing of Massilia sp. LPB0304.</title>
        <authorList>
            <person name="Kim J."/>
        </authorList>
    </citation>
    <scope>NUCLEOTIDE SEQUENCE [LARGE SCALE GENOMIC DNA]</scope>
    <source>
        <strain evidence="2 3">LPB0304</strain>
    </source>
</reference>
<feature type="transmembrane region" description="Helical" evidence="1">
    <location>
        <begin position="145"/>
        <end position="169"/>
    </location>
</feature>
<dbReference type="EMBL" id="CP062941">
    <property type="protein sequence ID" value="QOL51139.1"/>
    <property type="molecule type" value="Genomic_DNA"/>
</dbReference>
<feature type="transmembrane region" description="Helical" evidence="1">
    <location>
        <begin position="175"/>
        <end position="194"/>
    </location>
</feature>
<dbReference type="RefSeq" id="WP_193688117.1">
    <property type="nucleotide sequence ID" value="NZ_CP062941.1"/>
</dbReference>
<dbReference type="KEGG" id="mlir:LPB04_07655"/>
<name>A0A7L9U9N8_9BURK</name>
<accession>A0A7L9U9N8</accession>
<dbReference type="AlphaFoldDB" id="A0A7L9U9N8"/>
<evidence type="ECO:0000256" key="1">
    <source>
        <dbReference type="SAM" id="Phobius"/>
    </source>
</evidence>
<keyword evidence="1" id="KW-0812">Transmembrane</keyword>
<gene>
    <name evidence="2" type="ORF">LPB04_07655</name>
</gene>
<protein>
    <submittedName>
        <fullName evidence="2">Uncharacterized protein</fullName>
    </submittedName>
</protein>
<evidence type="ECO:0000313" key="3">
    <source>
        <dbReference type="Proteomes" id="UP000593875"/>
    </source>
</evidence>
<sequence>MFIVWGKKPVYRRLGYVAHFCPICRGPKPFEIRRVGSAGHLYYVSFGSGELVGYERTCQECGTALQAEPADHAAIAQRLAPLPELIRATFPQLEQVFAARLALEEQVRFNPAALSADDRQALIRGPFLLMSAKVDQRFARTHMDIGIGLAIAGAIALTLFGPGLVHLIAPSTDGGNLALSCLAVGLAAIVWQAVASRPRFVRRAVLPVLARALRPLKPTQHELEAIVAELGQLKHKMAKRIDVAELQAQLGPRAGA</sequence>
<keyword evidence="3" id="KW-1185">Reference proteome</keyword>
<keyword evidence="1" id="KW-0472">Membrane</keyword>
<dbReference type="Proteomes" id="UP000593875">
    <property type="component" value="Chromosome"/>
</dbReference>
<proteinExistence type="predicted"/>
<organism evidence="2 3">
    <name type="scientific">Massilia litorea</name>
    <dbReference type="NCBI Taxonomy" id="2769491"/>
    <lineage>
        <taxon>Bacteria</taxon>
        <taxon>Pseudomonadati</taxon>
        <taxon>Pseudomonadota</taxon>
        <taxon>Betaproteobacteria</taxon>
        <taxon>Burkholderiales</taxon>
        <taxon>Oxalobacteraceae</taxon>
        <taxon>Telluria group</taxon>
        <taxon>Massilia</taxon>
    </lineage>
</organism>